<sequence length="3937" mass="438492">MKWVTLLKDLKEKVGLTHSPSSSSPAATAPPPSSPAHNASSSSTFQDFSASPSRERHELELDFKRFWEEFRSSSSEKEKETALNLTVDVFCRLVKQHANVAQLVTMLVETHIFSFVVGRAFVTDIDKLKIGSKTRSLDVEKVLRFFSEVTKDDICPGSNLLTAVEALVSGPIDKQSLLDSGILCCLIHILNALLSTEANERQKLTNSEGPLLHEKDQDGALEQVRRLEVEGSVMHIMKALASHPSAAQSLIEDDSLQSLFQMVANGSLTIFSQYKEGLVPLHSIQLHRHAMQILGLLLVNDNGSTARYIHKHHLIKVLLMAVKDFNTDSGDSAYTMGIVDLLLECVELSYRPEAGGVRLREDIHNAHGYQFLVQFALVLSSVPKSQDSQSFHSKTSRAFDGIAGVSHVMNDERRQDFTEKEDPSPAQLSPALSRLLDVLVNLSQTGPAESTAWLGGKSSKPSHTHNSRSRMSSLDRVADENWEKDNGKIKDLEAVQMLQDIFLKADSAVLQAEQPIASELKHTILAFLLKLLSFDQQYKKVLREVGLLEVLLDDLKQHKFILGLEQQTVSPSQSERKSSSSSFKKHMDSKDAILSSPKLMESGGSGKFPIFEIEGTISVAWDCMVSLVKKAEASQASFRSANGVTIVLPFLVSNVHRPGVLRILSCLITEDIAQAHPEELGVLVEVLKSGMVTSSMGHQYRLQSDAKCDTMGALWRILGVNTSAQRVFGEATGFSLMLTTLHSFQGDGEQTEESSLEVYMKVFTYLLRLMTAAVRDNAINRTKLHAIISSHSFYDLLSESGLLCMECEKQVIQLLSELALEIVLPPFLSPDSALPTDMIESGSAGFLLTSPSGLFNPDKERVYNAAAVRVLIRLLLRFTPKMQLEVLNLIERLAHAGPFNQENLTSVDCVELLLETIHQFLPGSSPFLLYTLKIVEVLGAYRLSASELRLLIRYILQMRLMKSGHILVDMMERLILMQDMASENVSLAPFVEMDMSKIGHAAVQVSLGERSWPPSAGYSFVCWFQFRHFLKSQAKDTEPSKAGPSKRRSSSNGQHDERHILRIFSVGMASNDSTYYAELYLQEDGVLTLATSNSSALSFSGLEFEEGRWYHLAVVHSKPNALAGLFQTSVANVYLNGKLKHTGKLGYSPSPAGKPLQVTIGTPLNCAKVSKLTWKLRSCYLFEEVLTSGCICFMYILGRGYRGLFQDTDLLRFVPNQACGGGSMAILDSLDADLPLATPKLESTNKQGDSKADGSGIVWDLERLGNLSLQLSGKKLIFAFDGTWTESVRASGVFSLLNLVDPMSAAASPIGGIPRFGRLHGDTYVCRQSVIGDAIRPVGGMAVVLALVEAAETRDMLHMALTLLACAIHQNPQNVKDMQKYRGYHLLALFLRRRMSLFDMQSLEIFFQIAACEASFSEPKKLERRQATLSAATSMQETSFELSLSKFRDEISSVGSHGDMADFSVPKDSFSHISELENSDMLVETSNCIVLSNADMVEHILLDWTLWVTAPVSIQISLLGFLEHLVSMHWYRSHNLTVLRRINLVQHLLVTLQRGDVEVPVLEKLVVLLGVILEDGFLASELENVVRFVIMTFDPPELKLRHQIVRESMGKHVIVRNMLLEMLIDLQVTIKSDELLEQWHKIVSSKLVTYFLDEAVHPTSMRWIMTLLGVSLASSPTFALKFRTSGGYQGLMRVLPSFYDSPDIYYILFCLVFGKPVYPRLPEVRMLDFHALIPSDGSYVELKYVELLESVVAMAKSTFDRLNRQSMLAHQTGNLSQVGASLVAELVEGNADMTGELQGEALMHKTYAARLMGGEASAPAAATAVLRFMVDLAKMCPPFSAVCRRPEFLESCIDLYFSCIRAAYAVMMVKELSDKAEEKDLNDCDDTSQFLKIQTGISNSHEELNKSAKGVPPFQNLDGDNVDLVSATSSSNEFNICNVDGNMHSFRQAESQSSASLNTPDSPIISEKSSSRIPLTPSSSPAVPLSSWLGNASPNEHKDSVQATPFMESSMSVSEFDPSAGLKSSSQGPASANSFLAISPKILLKMDDSGYGGGPCSAGATAMLDFMAEILSDFITEQIKAAQVIEGILETVPLYVDAESVLVFQGLCLSRLMNFVERRLLRDDEEDEKKLDKIRWTSNLESLSWMIVDRVYMGAFPQPAGVLKTLEFLLSLLQLANKDGRIEEAAPAGKSLLSITRGSKHLDTYINSLLRNTNRMIMYCFLPSFLATIGEDDLLSCLGSLIEPKKKLSSNSSQEDSGIDICTVLQLLVAHKRVILCPSNVDTDLNCCLCVNLVSLLRDQRRNVQNMAVDIVNYLLVHRWAALEDLLVSKPNQGQHMDLLHGGFDKLLTGSLSNFFEWFQSSELMVNKVLEQCAAIMWVQCIAGSAKFPGVRIKGMEGRRRREMGRRSRDILKLDQKHWEQVNERRYALEMLRDAMSTELRVVRQDKYGWVLHAESEWQTLLQQLVHERGIVPLQKSSATEDPEWQLCPIEGPYRMRKKLERCKLRVDTIQKVLDGQFELGEADLSKGKYEGGADASDTYTESFFHLLTDGAKQNGMGGEMHGEFFKESDDVKGEDSARNGWNYDRASSMNEASLHSALEFGVKSSAVSVPMSESIQEKSDFGTPMQSLSNKADEIITMEDKSDKGLNDNGEYLIRPYLEPHEKIRFKYNCERVVGLDKHDGIFLIGELSLYIIENFYIDDLECICEKECEDELSVIDQALGVKKDVTGSADFQSKSTSSWSTTAKACIGGRAWAYNGGAWGKEKVCTSGTLPHPWHMWKLNSVHEILKRDYQLRPVAVEIFSMDGCNDLLVFHKKEREEVFKNLVAMNLPRNSMLDTTISGSVKQESNEGSRLFKIMAKSFSKRWQNGEISNFQYLMHLNTLAGRGYSDLTQYPVFPWVLSDYESENLDLSNPKSFRKLEKPMGCQTREGEEEFRKRYETWDDPEVPKFHYGSHYSSAGIVLFYLLRLPPFSVENQKLQGGQFDHADRLFNSIRDTWLSAAGKGNTSDVKELIPEFFYIPEFLENRFNLDLGEKQSGEKVGDVLLPPWAKGSAREFIRKHREALESDFVSENLHHWIDLIFGYKQRGKAAEEAVNVFYHYTYEGSVDIDSVTDPAMKASILAQINHFGQTPKQLFLKPHVKRRSDRRIPHPLKYSSHLVPYEIQCASASHDGQILVTGADDGLLCVWRISKDGPRVLQNLQLENALCGHTAKITCLHVSQPYMLILSGSDDCTVIVWDLSSLVFVRQLPEFPVPISAIYVNDLTGEIMTAAGILLAVWSINGDCLAMINTSQLPSDSILSVTSCTFSDWLDTNWYVTGHQSGAVKVWQMVHCSNQESALSKFTSSSTSGLNLGDKVPEYRLLLHKVLKFHKHPVTSLHLTSDLKQLLSGDSGGHLLSWTLPDQSLMASSNQGCLFSLKPLSDCHPMQHAIFSDRMGNREYAAVMSFFSGFSSRFDRVFSAVILAQGRSSFAETCGSILDAEKVFDQMHDRFIFTWNAMIDRQCVEAFKLFSDMQKTVVGANTCTFVAALQACENSSFKKPGMEIHAAILKPSPVLDAYVANALVAILGYLLNGKEIHAYAMKNGLDSNLKIGNTHIDMYSKCCCVAYVGLVFYKMLNKDLISWTTVIAACAQNNCHIEVLKLLREAQVEGMEVDAMMIGSTLLACSGLKCLSHAKEVHGKEIRGFMLEGSMVNSLVDMYARCESLENANKVFICTRSKSLVLWTAMISAYGMHGRGKAAVELFNKMKDQKLIPDHVSFLALLHACSHSGSIDEGKRLLETMKCKYHLEPWPEHCACLVDVLGRANCLEEACHFVKNMQIEPTAEVWCALLGACQVHSNKKLGQIAAQKLLEWDPDSPGTFVLISNLFASSGRWKDAEGIRMRMKGSGLKKNPGCSWIEVGNKIHTFLARDNSHPQSYNIYQKLAQITEKLEMEGGY</sequence>
<name>A0ACC4CRS7_POPAL</name>
<gene>
    <name evidence="1" type="ORF">D5086_004437</name>
</gene>
<keyword evidence="2" id="KW-1185">Reference proteome</keyword>
<proteinExistence type="predicted"/>
<dbReference type="Proteomes" id="UP000309997">
    <property type="component" value="Unassembled WGS sequence"/>
</dbReference>
<protein>
    <submittedName>
        <fullName evidence="1">Uncharacterized protein</fullName>
    </submittedName>
</protein>
<evidence type="ECO:0000313" key="1">
    <source>
        <dbReference type="EMBL" id="KAL3603578.1"/>
    </source>
</evidence>
<organism evidence="1 2">
    <name type="scientific">Populus alba</name>
    <name type="common">White poplar</name>
    <dbReference type="NCBI Taxonomy" id="43335"/>
    <lineage>
        <taxon>Eukaryota</taxon>
        <taxon>Viridiplantae</taxon>
        <taxon>Streptophyta</taxon>
        <taxon>Embryophyta</taxon>
        <taxon>Tracheophyta</taxon>
        <taxon>Spermatophyta</taxon>
        <taxon>Magnoliopsida</taxon>
        <taxon>eudicotyledons</taxon>
        <taxon>Gunneridae</taxon>
        <taxon>Pentapetalae</taxon>
        <taxon>rosids</taxon>
        <taxon>fabids</taxon>
        <taxon>Malpighiales</taxon>
        <taxon>Salicaceae</taxon>
        <taxon>Saliceae</taxon>
        <taxon>Populus</taxon>
    </lineage>
</organism>
<accession>A0ACC4CRS7</accession>
<reference evidence="1 2" key="1">
    <citation type="journal article" date="2024" name="Plant Biotechnol. J.">
        <title>Genome and CRISPR/Cas9 system of a widespread forest tree (Populus alba) in the world.</title>
        <authorList>
            <person name="Liu Y.J."/>
            <person name="Jiang P.F."/>
            <person name="Han X.M."/>
            <person name="Li X.Y."/>
            <person name="Wang H.M."/>
            <person name="Wang Y.J."/>
            <person name="Wang X.X."/>
            <person name="Zeng Q.Y."/>
        </authorList>
    </citation>
    <scope>NUCLEOTIDE SEQUENCE [LARGE SCALE GENOMIC DNA]</scope>
    <source>
        <strain evidence="2">cv. PAL-ZL1</strain>
    </source>
</reference>
<feature type="non-terminal residue" evidence="1">
    <location>
        <position position="3937"/>
    </location>
</feature>
<comment type="caution">
    <text evidence="1">The sequence shown here is derived from an EMBL/GenBank/DDBJ whole genome shotgun (WGS) entry which is preliminary data.</text>
</comment>
<evidence type="ECO:0000313" key="2">
    <source>
        <dbReference type="Proteomes" id="UP000309997"/>
    </source>
</evidence>
<dbReference type="EMBL" id="RCHU02000002">
    <property type="protein sequence ID" value="KAL3603578.1"/>
    <property type="molecule type" value="Genomic_DNA"/>
</dbReference>